<dbReference type="Pfam" id="PF07707">
    <property type="entry name" value="BACK"/>
    <property type="match status" value="1"/>
</dbReference>
<dbReference type="CDD" id="cd18298">
    <property type="entry name" value="BTB_POZ_RCBTB1_2"/>
    <property type="match status" value="1"/>
</dbReference>
<comment type="caution">
    <text evidence="4">The sequence shown here is derived from an EMBL/GenBank/DDBJ whole genome shotgun (WGS) entry which is preliminary data.</text>
</comment>
<dbReference type="SMART" id="SM00225">
    <property type="entry name" value="BTB"/>
    <property type="match status" value="1"/>
</dbReference>
<feature type="repeat" description="RCC1" evidence="2">
    <location>
        <begin position="180"/>
        <end position="232"/>
    </location>
</feature>
<gene>
    <name evidence="4" type="ORF">AFUS01_LOCUS32828</name>
</gene>
<dbReference type="InterPro" id="IPR000408">
    <property type="entry name" value="Reg_chr_condens"/>
</dbReference>
<dbReference type="PROSITE" id="PS50012">
    <property type="entry name" value="RCC1_3"/>
    <property type="match status" value="4"/>
</dbReference>
<protein>
    <recommendedName>
        <fullName evidence="3">BTB domain-containing protein</fullName>
    </recommendedName>
</protein>
<dbReference type="OrthoDB" id="5981550at2759"/>
<dbReference type="InterPro" id="IPR000210">
    <property type="entry name" value="BTB/POZ_dom"/>
</dbReference>
<evidence type="ECO:0000313" key="5">
    <source>
        <dbReference type="Proteomes" id="UP000708208"/>
    </source>
</evidence>
<reference evidence="4" key="1">
    <citation type="submission" date="2021-06" db="EMBL/GenBank/DDBJ databases">
        <authorList>
            <person name="Hodson N. C."/>
            <person name="Mongue J. A."/>
            <person name="Jaron S. K."/>
        </authorList>
    </citation>
    <scope>NUCLEOTIDE SEQUENCE</scope>
</reference>
<dbReference type="Pfam" id="PF00651">
    <property type="entry name" value="BTB"/>
    <property type="match status" value="1"/>
</dbReference>
<dbReference type="PANTHER" id="PTHR22872:SF10">
    <property type="entry name" value="ULTRAVIOLET-B RECEPTOR UVR8"/>
    <property type="match status" value="1"/>
</dbReference>
<dbReference type="PANTHER" id="PTHR22872">
    <property type="entry name" value="BTK-BINDING PROTEIN-RELATED"/>
    <property type="match status" value="1"/>
</dbReference>
<sequence length="584" mass="64304">MSFVIVEQVEEQGGLKIKKLKSYMRGRVDIKNVRMELRHWTIFGLLDPDFVTNIKIATVFGNLGHEAIMVLKNDDVYSLGSNSAGCLGVESLTSSLTPMKVDALCNKGIKGFSYGAGPHVVAYTDDGLLYAWGHNGFCQLGLGNSCQTVVPSLVSGSLNGKKVIQVACGSHHTMALTSDGDIYAWGQNSSGQVGCGSTANQPTPRRVSAVIGNCKIVGIACGQTSSFAISETGEVYAWGYNGNGQLGIGNTVNQYNPTKVMIPSAFITKLVCGTAHTLALSDDGVLYSWGANSYGQLGTGHKSNISSPTRVASDIGRIIDIAATHYGHISACETHTKVYMWGQCRGQAIVTPVETNFKTMDDIFACYSTPSVTWKPIEAKHFDELGIVDALKLAFDDPKTSDIQFNVEGKMIHAHKAILRIRSEHFRCMFQGKWEENNESVLTVDESVRFPVFRSFLHYLYTDKIDLPPEDAVDLLKLANYYCETKLRCQCETLIKQSITIENAAKLYSSAIQYNAKDLEEFTFQYMLHHLTAVIKSESFAELDGDLIKHLMVELADQNAFNFYSHDFKMERKISIGLIYAVNI</sequence>
<dbReference type="Proteomes" id="UP000708208">
    <property type="component" value="Unassembled WGS sequence"/>
</dbReference>
<dbReference type="EMBL" id="CAJVCH010526767">
    <property type="protein sequence ID" value="CAG7822563.1"/>
    <property type="molecule type" value="Genomic_DNA"/>
</dbReference>
<proteinExistence type="predicted"/>
<feature type="repeat" description="RCC1" evidence="2">
    <location>
        <begin position="233"/>
        <end position="283"/>
    </location>
</feature>
<dbReference type="InterPro" id="IPR051625">
    <property type="entry name" value="Signaling_Regulatory_Domain"/>
</dbReference>
<dbReference type="InterPro" id="IPR011705">
    <property type="entry name" value="BACK"/>
</dbReference>
<keyword evidence="1" id="KW-0677">Repeat</keyword>
<organism evidence="4 5">
    <name type="scientific">Allacma fusca</name>
    <dbReference type="NCBI Taxonomy" id="39272"/>
    <lineage>
        <taxon>Eukaryota</taxon>
        <taxon>Metazoa</taxon>
        <taxon>Ecdysozoa</taxon>
        <taxon>Arthropoda</taxon>
        <taxon>Hexapoda</taxon>
        <taxon>Collembola</taxon>
        <taxon>Symphypleona</taxon>
        <taxon>Sminthuridae</taxon>
        <taxon>Allacma</taxon>
    </lineage>
</organism>
<accession>A0A8J2KX60</accession>
<evidence type="ECO:0000256" key="1">
    <source>
        <dbReference type="ARBA" id="ARBA00022737"/>
    </source>
</evidence>
<dbReference type="AlphaFoldDB" id="A0A8J2KX60"/>
<evidence type="ECO:0000259" key="3">
    <source>
        <dbReference type="PROSITE" id="PS50097"/>
    </source>
</evidence>
<feature type="repeat" description="RCC1" evidence="2">
    <location>
        <begin position="127"/>
        <end position="179"/>
    </location>
</feature>
<name>A0A8J2KX60_9HEXA</name>
<evidence type="ECO:0000313" key="4">
    <source>
        <dbReference type="EMBL" id="CAG7822563.1"/>
    </source>
</evidence>
<keyword evidence="5" id="KW-1185">Reference proteome</keyword>
<evidence type="ECO:0000256" key="2">
    <source>
        <dbReference type="PROSITE-ProRule" id="PRU00235"/>
    </source>
</evidence>
<dbReference type="PROSITE" id="PS50097">
    <property type="entry name" value="BTB"/>
    <property type="match status" value="1"/>
</dbReference>
<dbReference type="PROSITE" id="PS00626">
    <property type="entry name" value="RCC1_2"/>
    <property type="match status" value="1"/>
</dbReference>
<feature type="repeat" description="RCC1" evidence="2">
    <location>
        <begin position="284"/>
        <end position="334"/>
    </location>
</feature>
<feature type="domain" description="BTB" evidence="3">
    <location>
        <begin position="401"/>
        <end position="469"/>
    </location>
</feature>
<dbReference type="Pfam" id="PF00415">
    <property type="entry name" value="RCC1"/>
    <property type="match status" value="4"/>
</dbReference>